<reference evidence="2 3" key="1">
    <citation type="submission" date="2016-10" db="EMBL/GenBank/DDBJ databases">
        <authorList>
            <person name="de Groot N.N."/>
        </authorList>
    </citation>
    <scope>NUCLEOTIDE SEQUENCE [LARGE SCALE GENOMIC DNA]</scope>
    <source>
        <strain evidence="2 3">DSM 18684</strain>
    </source>
</reference>
<evidence type="ECO:0000313" key="3">
    <source>
        <dbReference type="Proteomes" id="UP000199666"/>
    </source>
</evidence>
<dbReference type="STRING" id="414048.SAMN04489864_10823"/>
<dbReference type="Proteomes" id="UP000199666">
    <property type="component" value="Unassembled WGS sequence"/>
</dbReference>
<dbReference type="InterPro" id="IPR016181">
    <property type="entry name" value="Acyl_CoA_acyltransferase"/>
</dbReference>
<name>A0A1I2YRL6_9SPHI</name>
<feature type="domain" description="N-acetyltransferase" evidence="1">
    <location>
        <begin position="13"/>
        <end position="140"/>
    </location>
</feature>
<dbReference type="GO" id="GO:0016747">
    <property type="term" value="F:acyltransferase activity, transferring groups other than amino-acyl groups"/>
    <property type="evidence" value="ECO:0007669"/>
    <property type="project" value="InterPro"/>
</dbReference>
<gene>
    <name evidence="2" type="ORF">SAMN04489864_10823</name>
</gene>
<dbReference type="OrthoDB" id="1037676at2"/>
<dbReference type="RefSeq" id="WP_090995142.1">
    <property type="nucleotide sequence ID" value="NZ_FOPP01000008.1"/>
</dbReference>
<protein>
    <submittedName>
        <fullName evidence="2">Protein N-acetyltransferase, RimJ/RimL family</fullName>
    </submittedName>
</protein>
<evidence type="ECO:0000259" key="1">
    <source>
        <dbReference type="Pfam" id="PF13302"/>
    </source>
</evidence>
<proteinExistence type="predicted"/>
<evidence type="ECO:0000313" key="2">
    <source>
        <dbReference type="EMBL" id="SFH28208.1"/>
    </source>
</evidence>
<dbReference type="Gene3D" id="3.40.630.30">
    <property type="match status" value="1"/>
</dbReference>
<keyword evidence="2" id="KW-0808">Transferase</keyword>
<sequence>MNRELQNIVRYGITLRLVEADDAAFILRLRNDETLGRHLSKTSASLEDQINWIQKYKERESRGEEYYFVAVGPENERWGTTRLSELNGSCFELGSWLFAKEAPNGAAIKADIIAKEVGFELLNFKCCTFNVRKENKKVLRYHLHYSPEKIAEDELNVFFQLSEANFLKARERFIKML</sequence>
<dbReference type="AlphaFoldDB" id="A0A1I2YRL6"/>
<dbReference type="EMBL" id="FOPP01000008">
    <property type="protein sequence ID" value="SFH28208.1"/>
    <property type="molecule type" value="Genomic_DNA"/>
</dbReference>
<dbReference type="InterPro" id="IPR000182">
    <property type="entry name" value="GNAT_dom"/>
</dbReference>
<dbReference type="SUPFAM" id="SSF55729">
    <property type="entry name" value="Acyl-CoA N-acyltransferases (Nat)"/>
    <property type="match status" value="1"/>
</dbReference>
<accession>A0A1I2YRL6</accession>
<dbReference type="Pfam" id="PF13302">
    <property type="entry name" value="Acetyltransf_3"/>
    <property type="match status" value="1"/>
</dbReference>
<organism evidence="2 3">
    <name type="scientific">Pedobacter insulae</name>
    <dbReference type="NCBI Taxonomy" id="414048"/>
    <lineage>
        <taxon>Bacteria</taxon>
        <taxon>Pseudomonadati</taxon>
        <taxon>Bacteroidota</taxon>
        <taxon>Sphingobacteriia</taxon>
        <taxon>Sphingobacteriales</taxon>
        <taxon>Sphingobacteriaceae</taxon>
        <taxon>Pedobacter</taxon>
    </lineage>
</organism>
<keyword evidence="3" id="KW-1185">Reference proteome</keyword>